<evidence type="ECO:0000313" key="2">
    <source>
        <dbReference type="EMBL" id="MPC47344.1"/>
    </source>
</evidence>
<dbReference type="AlphaFoldDB" id="A0A5B7FSK8"/>
<comment type="caution">
    <text evidence="2">The sequence shown here is derived from an EMBL/GenBank/DDBJ whole genome shotgun (WGS) entry which is preliminary data.</text>
</comment>
<sequence>MAVEAVSKDLGCGVTGNSSGGQTPSKIPSSVMLGSDWQGVGGFSGVVGAELWDGVVGAG</sequence>
<gene>
    <name evidence="2" type="ORF">E2C01_041086</name>
</gene>
<feature type="region of interest" description="Disordered" evidence="1">
    <location>
        <begin position="1"/>
        <end position="27"/>
    </location>
</feature>
<protein>
    <submittedName>
        <fullName evidence="2">Uncharacterized protein</fullName>
    </submittedName>
</protein>
<feature type="compositionally biased region" description="Polar residues" evidence="1">
    <location>
        <begin position="15"/>
        <end position="27"/>
    </location>
</feature>
<organism evidence="2 3">
    <name type="scientific">Portunus trituberculatus</name>
    <name type="common">Swimming crab</name>
    <name type="synonym">Neptunus trituberculatus</name>
    <dbReference type="NCBI Taxonomy" id="210409"/>
    <lineage>
        <taxon>Eukaryota</taxon>
        <taxon>Metazoa</taxon>
        <taxon>Ecdysozoa</taxon>
        <taxon>Arthropoda</taxon>
        <taxon>Crustacea</taxon>
        <taxon>Multicrustacea</taxon>
        <taxon>Malacostraca</taxon>
        <taxon>Eumalacostraca</taxon>
        <taxon>Eucarida</taxon>
        <taxon>Decapoda</taxon>
        <taxon>Pleocyemata</taxon>
        <taxon>Brachyura</taxon>
        <taxon>Eubrachyura</taxon>
        <taxon>Portunoidea</taxon>
        <taxon>Portunidae</taxon>
        <taxon>Portuninae</taxon>
        <taxon>Portunus</taxon>
    </lineage>
</organism>
<evidence type="ECO:0000256" key="1">
    <source>
        <dbReference type="SAM" id="MobiDB-lite"/>
    </source>
</evidence>
<evidence type="ECO:0000313" key="3">
    <source>
        <dbReference type="Proteomes" id="UP000324222"/>
    </source>
</evidence>
<name>A0A5B7FSK8_PORTR</name>
<dbReference type="Proteomes" id="UP000324222">
    <property type="component" value="Unassembled WGS sequence"/>
</dbReference>
<dbReference type="EMBL" id="VSRR010007685">
    <property type="protein sequence ID" value="MPC47344.1"/>
    <property type="molecule type" value="Genomic_DNA"/>
</dbReference>
<proteinExistence type="predicted"/>
<accession>A0A5B7FSK8</accession>
<reference evidence="2 3" key="1">
    <citation type="submission" date="2019-05" db="EMBL/GenBank/DDBJ databases">
        <title>Another draft genome of Portunus trituberculatus and its Hox gene families provides insights of decapod evolution.</title>
        <authorList>
            <person name="Jeong J.-H."/>
            <person name="Song I."/>
            <person name="Kim S."/>
            <person name="Choi T."/>
            <person name="Kim D."/>
            <person name="Ryu S."/>
            <person name="Kim W."/>
        </authorList>
    </citation>
    <scope>NUCLEOTIDE SEQUENCE [LARGE SCALE GENOMIC DNA]</scope>
    <source>
        <tissue evidence="2">Muscle</tissue>
    </source>
</reference>
<keyword evidence="3" id="KW-1185">Reference proteome</keyword>